<name>B4M9B6_DROVI</name>
<evidence type="ECO:0000256" key="11">
    <source>
        <dbReference type="ARBA" id="ARBA00022777"/>
    </source>
</evidence>
<keyword evidence="4" id="KW-0134">Cell wall</keyword>
<gene>
    <name evidence="23" type="primary">Dvir\GJ18285</name>
    <name evidence="23" type="ORF">Dvir_GJ18285</name>
</gene>
<dbReference type="STRING" id="7244.B4M9B6"/>
<evidence type="ECO:0000256" key="9">
    <source>
        <dbReference type="ARBA" id="ARBA00022729"/>
    </source>
</evidence>
<keyword evidence="8 19" id="KW-0812">Transmembrane</keyword>
<dbReference type="GO" id="GO:0004714">
    <property type="term" value="F:transmembrane receptor protein tyrosine kinase activity"/>
    <property type="evidence" value="ECO:0007669"/>
    <property type="project" value="UniProtKB-EC"/>
</dbReference>
<evidence type="ECO:0000256" key="17">
    <source>
        <dbReference type="ARBA" id="ARBA00023180"/>
    </source>
</evidence>
<dbReference type="SMART" id="SM00261">
    <property type="entry name" value="FU"/>
    <property type="match status" value="1"/>
</dbReference>
<keyword evidence="14 19" id="KW-0472">Membrane</keyword>
<dbReference type="InterPro" id="IPR006212">
    <property type="entry name" value="Furin_repeat"/>
</dbReference>
<dbReference type="EC" id="2.7.10.1" evidence="3"/>
<proteinExistence type="predicted"/>
<evidence type="ECO:0000256" key="3">
    <source>
        <dbReference type="ARBA" id="ARBA00011902"/>
    </source>
</evidence>
<keyword evidence="6" id="KW-0597">Phosphoprotein</keyword>
<dbReference type="Proteomes" id="UP000008792">
    <property type="component" value="Unassembled WGS sequence"/>
</dbReference>
<keyword evidence="5" id="KW-0964">Secreted</keyword>
<evidence type="ECO:0000256" key="4">
    <source>
        <dbReference type="ARBA" id="ARBA00022512"/>
    </source>
</evidence>
<evidence type="ECO:0000313" key="24">
    <source>
        <dbReference type="Proteomes" id="UP000008792"/>
    </source>
</evidence>
<evidence type="ECO:0000256" key="16">
    <source>
        <dbReference type="ARBA" id="ARBA00023170"/>
    </source>
</evidence>
<keyword evidence="10" id="KW-0547">Nucleotide-binding</keyword>
<dbReference type="PANTHER" id="PTHR31018">
    <property type="entry name" value="SPORULATION-SPECIFIC PROTEIN-RELATED"/>
    <property type="match status" value="1"/>
</dbReference>
<dbReference type="PANTHER" id="PTHR31018:SF3">
    <property type="entry name" value="RECEPTOR PROTEIN-TYROSINE KINASE"/>
    <property type="match status" value="1"/>
</dbReference>
<keyword evidence="9 20" id="KW-0732">Signal</keyword>
<keyword evidence="17" id="KW-0325">Glycoprotein</keyword>
<dbReference type="OrthoDB" id="6612654at2759"/>
<evidence type="ECO:0000256" key="15">
    <source>
        <dbReference type="ARBA" id="ARBA00023137"/>
    </source>
</evidence>
<dbReference type="Gene3D" id="3.80.20.20">
    <property type="entry name" value="Receptor L-domain"/>
    <property type="match status" value="2"/>
</dbReference>
<dbReference type="CDD" id="cd00064">
    <property type="entry name" value="FU"/>
    <property type="match status" value="1"/>
</dbReference>
<evidence type="ECO:0000256" key="14">
    <source>
        <dbReference type="ARBA" id="ARBA00023136"/>
    </source>
</evidence>
<evidence type="ECO:0000313" key="23">
    <source>
        <dbReference type="EMBL" id="EDW57792.1"/>
    </source>
</evidence>
<keyword evidence="12" id="KW-0067">ATP-binding</keyword>
<dbReference type="Pfam" id="PF01030">
    <property type="entry name" value="Recep_L_domain"/>
    <property type="match status" value="2"/>
</dbReference>
<keyword evidence="15" id="KW-0829">Tyrosine-protein kinase</keyword>
<evidence type="ECO:0000256" key="20">
    <source>
        <dbReference type="SAM" id="SignalP"/>
    </source>
</evidence>
<comment type="subcellular location">
    <subcellularLocation>
        <location evidence="2">Membrane</location>
        <topology evidence="2">Single-pass type I membrane protein</topology>
    </subcellularLocation>
    <subcellularLocation>
        <location evidence="1">Secreted</location>
        <location evidence="1">Cell wall</location>
    </subcellularLocation>
</comment>
<dbReference type="GO" id="GO:0005524">
    <property type="term" value="F:ATP binding"/>
    <property type="evidence" value="ECO:0007669"/>
    <property type="project" value="UniProtKB-KW"/>
</dbReference>
<comment type="catalytic activity">
    <reaction evidence="18">
        <text>L-tyrosyl-[protein] + ATP = O-phospho-L-tyrosyl-[protein] + ADP + H(+)</text>
        <dbReference type="Rhea" id="RHEA:10596"/>
        <dbReference type="Rhea" id="RHEA-COMP:10136"/>
        <dbReference type="Rhea" id="RHEA-COMP:20101"/>
        <dbReference type="ChEBI" id="CHEBI:15378"/>
        <dbReference type="ChEBI" id="CHEBI:30616"/>
        <dbReference type="ChEBI" id="CHEBI:46858"/>
        <dbReference type="ChEBI" id="CHEBI:61978"/>
        <dbReference type="ChEBI" id="CHEBI:456216"/>
        <dbReference type="EC" id="2.7.10.1"/>
    </reaction>
</comment>
<feature type="domain" description="Furin-like cysteine-rich" evidence="21">
    <location>
        <begin position="177"/>
        <end position="311"/>
    </location>
</feature>
<dbReference type="InterPro" id="IPR009030">
    <property type="entry name" value="Growth_fac_rcpt_cys_sf"/>
</dbReference>
<dbReference type="EMBL" id="CH940654">
    <property type="protein sequence ID" value="EDW57792.1"/>
    <property type="molecule type" value="Genomic_DNA"/>
</dbReference>
<keyword evidence="24" id="KW-1185">Reference proteome</keyword>
<organism evidence="23 24">
    <name type="scientific">Drosophila virilis</name>
    <name type="common">Fruit fly</name>
    <dbReference type="NCBI Taxonomy" id="7244"/>
    <lineage>
        <taxon>Eukaryota</taxon>
        <taxon>Metazoa</taxon>
        <taxon>Ecdysozoa</taxon>
        <taxon>Arthropoda</taxon>
        <taxon>Hexapoda</taxon>
        <taxon>Insecta</taxon>
        <taxon>Pterygota</taxon>
        <taxon>Neoptera</taxon>
        <taxon>Endopterygota</taxon>
        <taxon>Diptera</taxon>
        <taxon>Brachycera</taxon>
        <taxon>Muscomorpha</taxon>
        <taxon>Ephydroidea</taxon>
        <taxon>Drosophilidae</taxon>
        <taxon>Drosophila</taxon>
    </lineage>
</organism>
<dbReference type="Pfam" id="PF00757">
    <property type="entry name" value="Furin-like"/>
    <property type="match status" value="1"/>
</dbReference>
<feature type="transmembrane region" description="Helical" evidence="19">
    <location>
        <begin position="884"/>
        <end position="904"/>
    </location>
</feature>
<evidence type="ECO:0000256" key="8">
    <source>
        <dbReference type="ARBA" id="ARBA00022692"/>
    </source>
</evidence>
<evidence type="ECO:0000256" key="12">
    <source>
        <dbReference type="ARBA" id="ARBA00022840"/>
    </source>
</evidence>
<reference evidence="23 24" key="1">
    <citation type="journal article" date="2007" name="Nature">
        <title>Evolution of genes and genomes on the Drosophila phylogeny.</title>
        <authorList>
            <consortium name="Drosophila 12 Genomes Consortium"/>
            <person name="Clark A.G."/>
            <person name="Eisen M.B."/>
            <person name="Smith D.R."/>
            <person name="Bergman C.M."/>
            <person name="Oliver B."/>
            <person name="Markow T.A."/>
            <person name="Kaufman T.C."/>
            <person name="Kellis M."/>
            <person name="Gelbart W."/>
            <person name="Iyer V.N."/>
            <person name="Pollard D.A."/>
            <person name="Sackton T.B."/>
            <person name="Larracuente A.M."/>
            <person name="Singh N.D."/>
            <person name="Abad J.P."/>
            <person name="Abt D.N."/>
            <person name="Adryan B."/>
            <person name="Aguade M."/>
            <person name="Akashi H."/>
            <person name="Anderson W.W."/>
            <person name="Aquadro C.F."/>
            <person name="Ardell D.H."/>
            <person name="Arguello R."/>
            <person name="Artieri C.G."/>
            <person name="Barbash D.A."/>
            <person name="Barker D."/>
            <person name="Barsanti P."/>
            <person name="Batterham P."/>
            <person name="Batzoglou S."/>
            <person name="Begun D."/>
            <person name="Bhutkar A."/>
            <person name="Blanco E."/>
            <person name="Bosak S.A."/>
            <person name="Bradley R.K."/>
            <person name="Brand A.D."/>
            <person name="Brent M.R."/>
            <person name="Brooks A.N."/>
            <person name="Brown R.H."/>
            <person name="Butlin R.K."/>
            <person name="Caggese C."/>
            <person name="Calvi B.R."/>
            <person name="Bernardo de Carvalho A."/>
            <person name="Caspi A."/>
            <person name="Castrezana S."/>
            <person name="Celniker S.E."/>
            <person name="Chang J.L."/>
            <person name="Chapple C."/>
            <person name="Chatterji S."/>
            <person name="Chinwalla A."/>
            <person name="Civetta A."/>
            <person name="Clifton S.W."/>
            <person name="Comeron J.M."/>
            <person name="Costello J.C."/>
            <person name="Coyne J.A."/>
            <person name="Daub J."/>
            <person name="David R.G."/>
            <person name="Delcher A.L."/>
            <person name="Delehaunty K."/>
            <person name="Do C.B."/>
            <person name="Ebling H."/>
            <person name="Edwards K."/>
            <person name="Eickbush T."/>
            <person name="Evans J.D."/>
            <person name="Filipski A."/>
            <person name="Findeiss S."/>
            <person name="Freyhult E."/>
            <person name="Fulton L."/>
            <person name="Fulton R."/>
            <person name="Garcia A.C."/>
            <person name="Gardiner A."/>
            <person name="Garfield D.A."/>
            <person name="Garvin B.E."/>
            <person name="Gibson G."/>
            <person name="Gilbert D."/>
            <person name="Gnerre S."/>
            <person name="Godfrey J."/>
            <person name="Good R."/>
            <person name="Gotea V."/>
            <person name="Gravely B."/>
            <person name="Greenberg A.J."/>
            <person name="Griffiths-Jones S."/>
            <person name="Gross S."/>
            <person name="Guigo R."/>
            <person name="Gustafson E.A."/>
            <person name="Haerty W."/>
            <person name="Hahn M.W."/>
            <person name="Halligan D.L."/>
            <person name="Halpern A.L."/>
            <person name="Halter G.M."/>
            <person name="Han M.V."/>
            <person name="Heger A."/>
            <person name="Hillier L."/>
            <person name="Hinrichs A.S."/>
            <person name="Holmes I."/>
            <person name="Hoskins R.A."/>
            <person name="Hubisz M.J."/>
            <person name="Hultmark D."/>
            <person name="Huntley M.A."/>
            <person name="Jaffe D.B."/>
            <person name="Jagadeeshan S."/>
            <person name="Jeck W.R."/>
            <person name="Johnson J."/>
            <person name="Jones C.D."/>
            <person name="Jordan W.C."/>
            <person name="Karpen G.H."/>
            <person name="Kataoka E."/>
            <person name="Keightley P.D."/>
            <person name="Kheradpour P."/>
            <person name="Kirkness E.F."/>
            <person name="Koerich L.B."/>
            <person name="Kristiansen K."/>
            <person name="Kudrna D."/>
            <person name="Kulathinal R.J."/>
            <person name="Kumar S."/>
            <person name="Kwok R."/>
            <person name="Lander E."/>
            <person name="Langley C.H."/>
            <person name="Lapoint R."/>
            <person name="Lazzaro B.P."/>
            <person name="Lee S.J."/>
            <person name="Levesque L."/>
            <person name="Li R."/>
            <person name="Lin C.F."/>
            <person name="Lin M.F."/>
            <person name="Lindblad-Toh K."/>
            <person name="Llopart A."/>
            <person name="Long M."/>
            <person name="Low L."/>
            <person name="Lozovsky E."/>
            <person name="Lu J."/>
            <person name="Luo M."/>
            <person name="Machado C.A."/>
            <person name="Makalowski W."/>
            <person name="Marzo M."/>
            <person name="Matsuda M."/>
            <person name="Matzkin L."/>
            <person name="McAllister B."/>
            <person name="McBride C.S."/>
            <person name="McKernan B."/>
            <person name="McKernan K."/>
            <person name="Mendez-Lago M."/>
            <person name="Minx P."/>
            <person name="Mollenhauer M.U."/>
            <person name="Montooth K."/>
            <person name="Mount S.M."/>
            <person name="Mu X."/>
            <person name="Myers E."/>
            <person name="Negre B."/>
            <person name="Newfeld S."/>
            <person name="Nielsen R."/>
            <person name="Noor M.A."/>
            <person name="O'Grady P."/>
            <person name="Pachter L."/>
            <person name="Papaceit M."/>
            <person name="Parisi M.J."/>
            <person name="Parisi M."/>
            <person name="Parts L."/>
            <person name="Pedersen J.S."/>
            <person name="Pesole G."/>
            <person name="Phillippy A.M."/>
            <person name="Ponting C.P."/>
            <person name="Pop M."/>
            <person name="Porcelli D."/>
            <person name="Powell J.R."/>
            <person name="Prohaska S."/>
            <person name="Pruitt K."/>
            <person name="Puig M."/>
            <person name="Quesneville H."/>
            <person name="Ram K.R."/>
            <person name="Rand D."/>
            <person name="Rasmussen M.D."/>
            <person name="Reed L.K."/>
            <person name="Reenan R."/>
            <person name="Reily A."/>
            <person name="Remington K.A."/>
            <person name="Rieger T.T."/>
            <person name="Ritchie M.G."/>
            <person name="Robin C."/>
            <person name="Rogers Y.H."/>
            <person name="Rohde C."/>
            <person name="Rozas J."/>
            <person name="Rubenfield M.J."/>
            <person name="Ruiz A."/>
            <person name="Russo S."/>
            <person name="Salzberg S.L."/>
            <person name="Sanchez-Gracia A."/>
            <person name="Saranga D.J."/>
            <person name="Sato H."/>
            <person name="Schaeffer S.W."/>
            <person name="Schatz M.C."/>
            <person name="Schlenke T."/>
            <person name="Schwartz R."/>
            <person name="Segarra C."/>
            <person name="Singh R.S."/>
            <person name="Sirot L."/>
            <person name="Sirota M."/>
            <person name="Sisneros N.B."/>
            <person name="Smith C.D."/>
            <person name="Smith T.F."/>
            <person name="Spieth J."/>
            <person name="Stage D.E."/>
            <person name="Stark A."/>
            <person name="Stephan W."/>
            <person name="Strausberg R.L."/>
            <person name="Strempel S."/>
            <person name="Sturgill D."/>
            <person name="Sutton G."/>
            <person name="Sutton G.G."/>
            <person name="Tao W."/>
            <person name="Teichmann S."/>
            <person name="Tobari Y.N."/>
            <person name="Tomimura Y."/>
            <person name="Tsolas J.M."/>
            <person name="Valente V.L."/>
            <person name="Venter E."/>
            <person name="Venter J.C."/>
            <person name="Vicario S."/>
            <person name="Vieira F.G."/>
            <person name="Vilella A.J."/>
            <person name="Villasante A."/>
            <person name="Walenz B."/>
            <person name="Wang J."/>
            <person name="Wasserman M."/>
            <person name="Watts T."/>
            <person name="Wilson D."/>
            <person name="Wilson R.K."/>
            <person name="Wing R.A."/>
            <person name="Wolfner M.F."/>
            <person name="Wong A."/>
            <person name="Wong G.K."/>
            <person name="Wu C.I."/>
            <person name="Wu G."/>
            <person name="Yamamoto D."/>
            <person name="Yang H.P."/>
            <person name="Yang S.P."/>
            <person name="Yorke J.A."/>
            <person name="Yoshida K."/>
            <person name="Zdobnov E."/>
            <person name="Zhang P."/>
            <person name="Zhang Y."/>
            <person name="Zimin A.V."/>
            <person name="Baldwin J."/>
            <person name="Abdouelleil A."/>
            <person name="Abdulkadir J."/>
            <person name="Abebe A."/>
            <person name="Abera B."/>
            <person name="Abreu J."/>
            <person name="Acer S.C."/>
            <person name="Aftuck L."/>
            <person name="Alexander A."/>
            <person name="An P."/>
            <person name="Anderson E."/>
            <person name="Anderson S."/>
            <person name="Arachi H."/>
            <person name="Azer M."/>
            <person name="Bachantsang P."/>
            <person name="Barry A."/>
            <person name="Bayul T."/>
            <person name="Berlin A."/>
            <person name="Bessette D."/>
            <person name="Bloom T."/>
            <person name="Blye J."/>
            <person name="Boguslavskiy L."/>
            <person name="Bonnet C."/>
            <person name="Boukhgalter B."/>
            <person name="Bourzgui I."/>
            <person name="Brown A."/>
            <person name="Cahill P."/>
            <person name="Channer S."/>
            <person name="Cheshatsang Y."/>
            <person name="Chuda L."/>
            <person name="Citroen M."/>
            <person name="Collymore A."/>
            <person name="Cooke P."/>
            <person name="Costello M."/>
            <person name="D'Aco K."/>
            <person name="Daza R."/>
            <person name="De Haan G."/>
            <person name="DeGray S."/>
            <person name="DeMaso C."/>
            <person name="Dhargay N."/>
            <person name="Dooley K."/>
            <person name="Dooley E."/>
            <person name="Doricent M."/>
            <person name="Dorje P."/>
            <person name="Dorjee K."/>
            <person name="Dupes A."/>
            <person name="Elong R."/>
            <person name="Falk J."/>
            <person name="Farina A."/>
            <person name="Faro S."/>
            <person name="Ferguson D."/>
            <person name="Fisher S."/>
            <person name="Foley C.D."/>
            <person name="Franke A."/>
            <person name="Friedrich D."/>
            <person name="Gadbois L."/>
            <person name="Gearin G."/>
            <person name="Gearin C.R."/>
            <person name="Giannoukos G."/>
            <person name="Goode T."/>
            <person name="Graham J."/>
            <person name="Grandbois E."/>
            <person name="Grewal S."/>
            <person name="Gyaltsen K."/>
            <person name="Hafez N."/>
            <person name="Hagos B."/>
            <person name="Hall J."/>
            <person name="Henson C."/>
            <person name="Hollinger A."/>
            <person name="Honan T."/>
            <person name="Huard M.D."/>
            <person name="Hughes L."/>
            <person name="Hurhula B."/>
            <person name="Husby M.E."/>
            <person name="Kamat A."/>
            <person name="Kanga B."/>
            <person name="Kashin S."/>
            <person name="Khazanovich D."/>
            <person name="Kisner P."/>
            <person name="Lance K."/>
            <person name="Lara M."/>
            <person name="Lee W."/>
            <person name="Lennon N."/>
            <person name="Letendre F."/>
            <person name="LeVine R."/>
            <person name="Lipovsky A."/>
            <person name="Liu X."/>
            <person name="Liu J."/>
            <person name="Liu S."/>
            <person name="Lokyitsang T."/>
            <person name="Lokyitsang Y."/>
            <person name="Lubonja R."/>
            <person name="Lui A."/>
            <person name="MacDonald P."/>
            <person name="Magnisalis V."/>
            <person name="Maru K."/>
            <person name="Matthews C."/>
            <person name="McCusker W."/>
            <person name="McDonough S."/>
            <person name="Mehta T."/>
            <person name="Meldrim J."/>
            <person name="Meneus L."/>
            <person name="Mihai O."/>
            <person name="Mihalev A."/>
            <person name="Mihova T."/>
            <person name="Mittelman R."/>
            <person name="Mlenga V."/>
            <person name="Montmayeur A."/>
            <person name="Mulrain L."/>
            <person name="Navidi A."/>
            <person name="Naylor J."/>
            <person name="Negash T."/>
            <person name="Nguyen T."/>
            <person name="Nguyen N."/>
            <person name="Nicol R."/>
            <person name="Norbu C."/>
            <person name="Norbu N."/>
            <person name="Novod N."/>
            <person name="O'Neill B."/>
            <person name="Osman S."/>
            <person name="Markiewicz E."/>
            <person name="Oyono O.L."/>
            <person name="Patti C."/>
            <person name="Phunkhang P."/>
            <person name="Pierre F."/>
            <person name="Priest M."/>
            <person name="Raghuraman S."/>
            <person name="Rege F."/>
            <person name="Reyes R."/>
            <person name="Rise C."/>
            <person name="Rogov P."/>
            <person name="Ross K."/>
            <person name="Ryan E."/>
            <person name="Settipalli S."/>
            <person name="Shea T."/>
            <person name="Sherpa N."/>
            <person name="Shi L."/>
            <person name="Shih D."/>
            <person name="Sparrow T."/>
            <person name="Spaulding J."/>
            <person name="Stalker J."/>
            <person name="Stange-Thomann N."/>
            <person name="Stavropoulos S."/>
            <person name="Stone C."/>
            <person name="Strader C."/>
            <person name="Tesfaye S."/>
            <person name="Thomson T."/>
            <person name="Thoulutsang Y."/>
            <person name="Thoulutsang D."/>
            <person name="Topham K."/>
            <person name="Topping I."/>
            <person name="Tsamla T."/>
            <person name="Vassiliev H."/>
            <person name="Vo A."/>
            <person name="Wangchuk T."/>
            <person name="Wangdi T."/>
            <person name="Weiand M."/>
            <person name="Wilkinson J."/>
            <person name="Wilson A."/>
            <person name="Yadav S."/>
            <person name="Young G."/>
            <person name="Yu Q."/>
            <person name="Zembek L."/>
            <person name="Zhong D."/>
            <person name="Zimmer A."/>
            <person name="Zwirko Z."/>
            <person name="Jaffe D.B."/>
            <person name="Alvarez P."/>
            <person name="Brockman W."/>
            <person name="Butler J."/>
            <person name="Chin C."/>
            <person name="Gnerre S."/>
            <person name="Grabherr M."/>
            <person name="Kleber M."/>
            <person name="Mauceli E."/>
            <person name="MacCallum I."/>
        </authorList>
    </citation>
    <scope>NUCLEOTIDE SEQUENCE [LARGE SCALE GENOMIC DNA]</scope>
    <source>
        <strain evidence="24">Tucson 15010-1051.87</strain>
    </source>
</reference>
<dbReference type="HOGENOM" id="CLU_311983_0_0_1"/>
<dbReference type="InParanoid" id="B4M9B6"/>
<feature type="signal peptide" evidence="20">
    <location>
        <begin position="1"/>
        <end position="23"/>
    </location>
</feature>
<dbReference type="SUPFAM" id="SSF52058">
    <property type="entry name" value="L domain-like"/>
    <property type="match status" value="2"/>
</dbReference>
<dbReference type="OMA" id="IQRGHVY"/>
<evidence type="ECO:0000256" key="7">
    <source>
        <dbReference type="ARBA" id="ARBA00022679"/>
    </source>
</evidence>
<evidence type="ECO:0000256" key="19">
    <source>
        <dbReference type="SAM" id="Phobius"/>
    </source>
</evidence>
<dbReference type="PhylomeDB" id="B4M9B6"/>
<evidence type="ECO:0000259" key="22">
    <source>
        <dbReference type="Pfam" id="PF01030"/>
    </source>
</evidence>
<dbReference type="SUPFAM" id="SSF57184">
    <property type="entry name" value="Growth factor receptor domain"/>
    <property type="match status" value="1"/>
</dbReference>
<evidence type="ECO:0000256" key="6">
    <source>
        <dbReference type="ARBA" id="ARBA00022553"/>
    </source>
</evidence>
<keyword evidence="13 19" id="KW-1133">Transmembrane helix</keyword>
<feature type="chain" id="PRO_5002817436" description="receptor protein-tyrosine kinase" evidence="20">
    <location>
        <begin position="24"/>
        <end position="963"/>
    </location>
</feature>
<keyword evidence="16" id="KW-0675">Receptor</keyword>
<dbReference type="eggNOG" id="KOG4258">
    <property type="taxonomic scope" value="Eukaryota"/>
</dbReference>
<dbReference type="InterPro" id="IPR036116">
    <property type="entry name" value="FN3_sf"/>
</dbReference>
<dbReference type="AlphaFoldDB" id="B4M9B6"/>
<dbReference type="SUPFAM" id="SSF49265">
    <property type="entry name" value="Fibronectin type III"/>
    <property type="match status" value="2"/>
</dbReference>
<accession>B4M9B6</accession>
<keyword evidence="11" id="KW-0418">Kinase</keyword>
<dbReference type="InterPro" id="IPR036941">
    <property type="entry name" value="Rcpt_L-dom_sf"/>
</dbReference>
<protein>
    <recommendedName>
        <fullName evidence="3">receptor protein-tyrosine kinase</fullName>
        <ecNumber evidence="3">2.7.10.1</ecNumber>
    </recommendedName>
</protein>
<feature type="domain" description="Receptor L-domain" evidence="22">
    <location>
        <begin position="52"/>
        <end position="161"/>
    </location>
</feature>
<evidence type="ECO:0000256" key="5">
    <source>
        <dbReference type="ARBA" id="ARBA00022525"/>
    </source>
</evidence>
<dbReference type="GO" id="GO:0016020">
    <property type="term" value="C:membrane"/>
    <property type="evidence" value="ECO:0007669"/>
    <property type="project" value="UniProtKB-SubCell"/>
</dbReference>
<evidence type="ECO:0000256" key="10">
    <source>
        <dbReference type="ARBA" id="ARBA00022741"/>
    </source>
</evidence>
<evidence type="ECO:0000256" key="13">
    <source>
        <dbReference type="ARBA" id="ARBA00022989"/>
    </source>
</evidence>
<dbReference type="InterPro" id="IPR051648">
    <property type="entry name" value="CWI-Assembly_Regulator"/>
</dbReference>
<evidence type="ECO:0000256" key="2">
    <source>
        <dbReference type="ARBA" id="ARBA00004479"/>
    </source>
</evidence>
<dbReference type="KEGG" id="dvi:6634118"/>
<dbReference type="InterPro" id="IPR006211">
    <property type="entry name" value="Furin-like_Cys-rich_dom"/>
</dbReference>
<keyword evidence="7 23" id="KW-0808">Transferase</keyword>
<sequence length="963" mass="109910">MLPIPRHMLLVLAAIAALAMGSALLNTTAEEFRECTSIDIRNNCSNMSLLDNCTVVTGYVMITLLPIHNCNYSVYSFPKLREITDFMIFTEVRNLTGIRHMFPNLTVIRGRRLFLNYALGVTSMPDLQLLEFKSLVAIQRGHVYIGSCPKLCQLDGVNWDRLTLSAGENHIVLGSNNCTRQRASCRGCASNYCWSNLTCQRFENDNVVHYDRNVQSCHEECLGGCYNSTAAGCVVCRGLTNAGVCVKRCPPDKYVLEQYQRCYTRDECVLHHGHYTFGRKCVAFCPSGHKANARSECVRCDPLEPCVSVCSAEQSDGMIAIYNLADADELRGCQIVNGSLVITIRNQVDEAQLERSLSSIREIRGHLKIYRSSQLSSLKFLSNLQRIHGDPLENRHYAFILYDNKHLTDLWEPAVQLEFVNGGMFMHRNNKLCNKHMKDFQARVTHDKVLDSLQTSDQEVLCGPAKMQLSVQARSHRTLQLSWPKTQMSVELELIYRTVPLGTIYAEQSELEAPVCTRINWQRLLLFVDDLQENGTHYSYRLEQLEPHTRYACLLRTFGGDVQHEARSDMIYVETQMDIPKPPTLAVAKKTDNMLTLRLGGQEHDYFVLRVHELIDDAAYIDERDYCRQPAYQWQDMDGARWRSLEEFDYDECCARRAELADDRHFIEEMAAMYRCSLDAPGNCPPPETTPGQQLRLAANTTVYELHKLERYRLYSLQLQACNSLGCSSSAILNERTNFTLGADLVLKLTACRVPKTTQYIIRFPEPVQPNGVIVNYVLHYRNNVSEQVTETHLSCLTRRAHAQANYVHAAQLNGTYNECAVRVHSLAGDGITSYVPVTWCNKEQSKIPATKATDKPQIDNDAVMKKPAEEQDDVVTHSHVHGVSIFVICFLFGCSLSLIWLLYKRRCWPKWPGLRRYVPVREQWLRERQQTEDREILVDGFETVRFQNNNNNNSGSSLNNEY</sequence>
<evidence type="ECO:0000256" key="18">
    <source>
        <dbReference type="ARBA" id="ARBA00051243"/>
    </source>
</evidence>
<dbReference type="Gene3D" id="2.10.220.10">
    <property type="entry name" value="Hormone Receptor, Insulin-like Growth Factor Receptor 1, Chain A, domain 2"/>
    <property type="match status" value="1"/>
</dbReference>
<evidence type="ECO:0000259" key="21">
    <source>
        <dbReference type="Pfam" id="PF00757"/>
    </source>
</evidence>
<dbReference type="InterPro" id="IPR000494">
    <property type="entry name" value="Rcpt_L-dom"/>
</dbReference>
<evidence type="ECO:0000256" key="1">
    <source>
        <dbReference type="ARBA" id="ARBA00004191"/>
    </source>
</evidence>
<dbReference type="SMR" id="B4M9B6"/>
<feature type="domain" description="Receptor L-domain" evidence="22">
    <location>
        <begin position="332"/>
        <end position="438"/>
    </location>
</feature>